<organism evidence="7 8">
    <name type="scientific">Tetrahymena thermophila (strain SB210)</name>
    <dbReference type="NCBI Taxonomy" id="312017"/>
    <lineage>
        <taxon>Eukaryota</taxon>
        <taxon>Sar</taxon>
        <taxon>Alveolata</taxon>
        <taxon>Ciliophora</taxon>
        <taxon>Intramacronucleata</taxon>
        <taxon>Oligohymenophorea</taxon>
        <taxon>Hymenostomatida</taxon>
        <taxon>Tetrahymenina</taxon>
        <taxon>Tetrahymenidae</taxon>
        <taxon>Tetrahymena</taxon>
    </lineage>
</organism>
<dbReference type="GO" id="GO:0005506">
    <property type="term" value="F:iron ion binding"/>
    <property type="evidence" value="ECO:0007669"/>
    <property type="project" value="InterPro"/>
</dbReference>
<dbReference type="InParanoid" id="Q23FY5"/>
<dbReference type="InterPro" id="IPR050307">
    <property type="entry name" value="Sterol_Desaturase_Related"/>
</dbReference>
<keyword evidence="2 5" id="KW-0812">Transmembrane</keyword>
<evidence type="ECO:0000256" key="2">
    <source>
        <dbReference type="ARBA" id="ARBA00022692"/>
    </source>
</evidence>
<dbReference type="Proteomes" id="UP000009168">
    <property type="component" value="Unassembled WGS sequence"/>
</dbReference>
<keyword evidence="8" id="KW-1185">Reference proteome</keyword>
<dbReference type="EMBL" id="GG662704">
    <property type="protein sequence ID" value="EAR95475.2"/>
    <property type="molecule type" value="Genomic_DNA"/>
</dbReference>
<dbReference type="OrthoDB" id="1658724at2759"/>
<dbReference type="GO" id="GO:0016491">
    <property type="term" value="F:oxidoreductase activity"/>
    <property type="evidence" value="ECO:0007669"/>
    <property type="project" value="InterPro"/>
</dbReference>
<proteinExistence type="predicted"/>
<name>Q23FY5_TETTS</name>
<dbReference type="GO" id="GO:0016020">
    <property type="term" value="C:membrane"/>
    <property type="evidence" value="ECO:0007669"/>
    <property type="project" value="UniProtKB-SubCell"/>
</dbReference>
<dbReference type="GO" id="GO:0008610">
    <property type="term" value="P:lipid biosynthetic process"/>
    <property type="evidence" value="ECO:0007669"/>
    <property type="project" value="InterPro"/>
</dbReference>
<feature type="transmembrane region" description="Helical" evidence="5">
    <location>
        <begin position="99"/>
        <end position="116"/>
    </location>
</feature>
<dbReference type="eggNOG" id="KOG0873">
    <property type="taxonomic scope" value="Eukaryota"/>
</dbReference>
<evidence type="ECO:0000313" key="7">
    <source>
        <dbReference type="EMBL" id="EAR95475.2"/>
    </source>
</evidence>
<dbReference type="STRING" id="312017.Q23FY5"/>
<protein>
    <submittedName>
        <fullName evidence="7">Sterol desaturase</fullName>
    </submittedName>
</protein>
<dbReference type="PANTHER" id="PTHR11863">
    <property type="entry name" value="STEROL DESATURASE"/>
    <property type="match status" value="1"/>
</dbReference>
<evidence type="ECO:0000256" key="4">
    <source>
        <dbReference type="ARBA" id="ARBA00023136"/>
    </source>
</evidence>
<dbReference type="AlphaFoldDB" id="Q23FY5"/>
<feature type="transmembrane region" description="Helical" evidence="5">
    <location>
        <begin position="234"/>
        <end position="255"/>
    </location>
</feature>
<evidence type="ECO:0000259" key="6">
    <source>
        <dbReference type="Pfam" id="PF04116"/>
    </source>
</evidence>
<dbReference type="RefSeq" id="XP_001015720.2">
    <property type="nucleotide sequence ID" value="XM_001015720.2"/>
</dbReference>
<keyword evidence="3 5" id="KW-1133">Transmembrane helix</keyword>
<feature type="domain" description="Fatty acid hydroxylase" evidence="6">
    <location>
        <begin position="238"/>
        <end position="371"/>
    </location>
</feature>
<dbReference type="InterPro" id="IPR006694">
    <property type="entry name" value="Fatty_acid_hydroxylase"/>
</dbReference>
<dbReference type="KEGG" id="tet:TTHERM_00077800"/>
<keyword evidence="4 5" id="KW-0472">Membrane</keyword>
<dbReference type="HOGENOM" id="CLU_047036_0_0_1"/>
<reference evidence="8" key="1">
    <citation type="journal article" date="2006" name="PLoS Biol.">
        <title>Macronuclear genome sequence of the ciliate Tetrahymena thermophila, a model eukaryote.</title>
        <authorList>
            <person name="Eisen J.A."/>
            <person name="Coyne R.S."/>
            <person name="Wu M."/>
            <person name="Wu D."/>
            <person name="Thiagarajan M."/>
            <person name="Wortman J.R."/>
            <person name="Badger J.H."/>
            <person name="Ren Q."/>
            <person name="Amedeo P."/>
            <person name="Jones K.M."/>
            <person name="Tallon L.J."/>
            <person name="Delcher A.L."/>
            <person name="Salzberg S.L."/>
            <person name="Silva J.C."/>
            <person name="Haas B.J."/>
            <person name="Majoros W.H."/>
            <person name="Farzad M."/>
            <person name="Carlton J.M."/>
            <person name="Smith R.K. Jr."/>
            <person name="Garg J."/>
            <person name="Pearlman R.E."/>
            <person name="Karrer K.M."/>
            <person name="Sun L."/>
            <person name="Manning G."/>
            <person name="Elde N.C."/>
            <person name="Turkewitz A.P."/>
            <person name="Asai D.J."/>
            <person name="Wilkes D.E."/>
            <person name="Wang Y."/>
            <person name="Cai H."/>
            <person name="Collins K."/>
            <person name="Stewart B.A."/>
            <person name="Lee S.R."/>
            <person name="Wilamowska K."/>
            <person name="Weinberg Z."/>
            <person name="Ruzzo W.L."/>
            <person name="Wloga D."/>
            <person name="Gaertig J."/>
            <person name="Frankel J."/>
            <person name="Tsao C.-C."/>
            <person name="Gorovsky M.A."/>
            <person name="Keeling P.J."/>
            <person name="Waller R.F."/>
            <person name="Patron N.J."/>
            <person name="Cherry J.M."/>
            <person name="Stover N.A."/>
            <person name="Krieger C.J."/>
            <person name="del Toro C."/>
            <person name="Ryder H.F."/>
            <person name="Williamson S.C."/>
            <person name="Barbeau R.A."/>
            <person name="Hamilton E.P."/>
            <person name="Orias E."/>
        </authorList>
    </citation>
    <scope>NUCLEOTIDE SEQUENCE [LARGE SCALE GENOMIC DNA]</scope>
    <source>
        <strain evidence="8">SB210</strain>
    </source>
</reference>
<dbReference type="Pfam" id="PF04116">
    <property type="entry name" value="FA_hydroxylase"/>
    <property type="match status" value="1"/>
</dbReference>
<feature type="transmembrane region" description="Helical" evidence="5">
    <location>
        <begin position="136"/>
        <end position="159"/>
    </location>
</feature>
<evidence type="ECO:0000256" key="1">
    <source>
        <dbReference type="ARBA" id="ARBA00004370"/>
    </source>
</evidence>
<evidence type="ECO:0000256" key="5">
    <source>
        <dbReference type="SAM" id="Phobius"/>
    </source>
</evidence>
<evidence type="ECO:0000313" key="8">
    <source>
        <dbReference type="Proteomes" id="UP000009168"/>
    </source>
</evidence>
<gene>
    <name evidence="7" type="ORF">TTHERM_00077800</name>
</gene>
<dbReference type="GeneID" id="7837026"/>
<accession>Q23FY5</accession>
<sequence>MWCQILSKCNKKQKSIQPISNQKKLIDLFVFHFYFQYLQRKNNQIILYFQDLIKQTIICKKINYFLNFFLSMTKIVSYRPCESLSDLIVNDEFRYQQKGYHVITSAIMMFSFFYFVPDLLHTFWKFIIPLGYWKNVYLVLNIIFPLVSHLINNLFYFLIYRMKHPFLEKYRILQQPWPWEKSKEEWIPFRNRMIKYMSMNLILINISLVVIEYLQGVDHYNYAIENLPSKTQYFLQIVFFMIAEDFFFYFSHRFFHWKPMYKFHKIHHEHYNAFSCTVAYTHPVDYFFGSVLPFVSGFKILGHRSHFSVYIFWQLWRILETYDGHCGYEFPWAMFRIFPFSGSSDYHNFHHSKNMGNFSSFFTYLDSIFKTNKDYLLFKQSQKQSKTQ</sequence>
<comment type="subcellular location">
    <subcellularLocation>
        <location evidence="1">Membrane</location>
    </subcellularLocation>
</comment>
<evidence type="ECO:0000256" key="3">
    <source>
        <dbReference type="ARBA" id="ARBA00022989"/>
    </source>
</evidence>
<feature type="transmembrane region" description="Helical" evidence="5">
    <location>
        <begin position="196"/>
        <end position="214"/>
    </location>
</feature>